<dbReference type="EMBL" id="VJYU01000016">
    <property type="protein sequence ID" value="MBS4241251.1"/>
    <property type="molecule type" value="Genomic_DNA"/>
</dbReference>
<dbReference type="RefSeq" id="WP_099461267.1">
    <property type="nucleotide sequence ID" value="NZ_CP041617.1"/>
</dbReference>
<feature type="domain" description="ABC-type transport auxiliary lipoprotein component" evidence="1">
    <location>
        <begin position="41"/>
        <end position="185"/>
    </location>
</feature>
<dbReference type="OrthoDB" id="5360721at2"/>
<sequence>MMRIFTFFLLFFLSGCAKISVDKEQSLILKSYGYEKSLTHSQKTLQILKPKMPLYLNSKEIIYVKKGLSGTYAYHFWADLPSNFYRFVLLDKLEKSGIFNAVVEKANLTPVDLVLKSRLESFEQVITKEGNFAKISLSITLFDLKKQKILENEFFEVLVALEDLQIDTLVLGFEKGLNELCDKIVAWLTKFG</sequence>
<comment type="caution">
    <text evidence="3">The sequence shown here is derived from an EMBL/GenBank/DDBJ whole genome shotgun (WGS) entry which is preliminary data.</text>
</comment>
<dbReference type="Proteomes" id="UP000811399">
    <property type="component" value="Unassembled WGS sequence"/>
</dbReference>
<evidence type="ECO:0000313" key="5">
    <source>
        <dbReference type="Proteomes" id="UP000811399"/>
    </source>
</evidence>
<keyword evidence="5" id="KW-1185">Reference proteome</keyword>
<dbReference type="SUPFAM" id="SSF159594">
    <property type="entry name" value="XCC0632-like"/>
    <property type="match status" value="1"/>
</dbReference>
<reference evidence="2 5" key="4">
    <citation type="journal article" date="2021" name="Syst. Appl. Microbiol.">
        <title>nCampylobacter vulpis sp. nov. isolated from wild red foxes.</title>
        <authorList>
            <person name="Parisi A."/>
            <person name="Chiara M."/>
            <person name="Caffara M."/>
            <person name="Mion D."/>
            <person name="Miller W.G."/>
            <person name="Caruso M."/>
            <person name="Manzari C."/>
            <person name="Florio D."/>
            <person name="Capozzi L."/>
            <person name="D'Erchia A.M."/>
            <person name="Manzulli V."/>
            <person name="Zanoni R.G."/>
        </authorList>
    </citation>
    <scope>NUCLEOTIDE SEQUENCE [LARGE SCALE GENOMIC DNA]</scope>
    <source>
        <strain evidence="2 5">52/13</strain>
    </source>
</reference>
<gene>
    <name evidence="3" type="ORF">AA994_02950</name>
    <name evidence="2" type="ORF">CVU5213_05880</name>
</gene>
<dbReference type="GeneID" id="77265993"/>
<dbReference type="EMBL" id="LDWY01000036">
    <property type="protein sequence ID" value="PHY91214.1"/>
    <property type="molecule type" value="Genomic_DNA"/>
</dbReference>
<reference evidence="2" key="3">
    <citation type="submission" date="2019-07" db="EMBL/GenBank/DDBJ databases">
        <authorList>
            <person name="Miller W.G."/>
        </authorList>
    </citation>
    <scope>NUCLEOTIDE SEQUENCE</scope>
    <source>
        <strain evidence="2">52/13</strain>
    </source>
</reference>
<accession>A0A2G4R3S5</accession>
<proteinExistence type="predicted"/>
<evidence type="ECO:0000313" key="3">
    <source>
        <dbReference type="EMBL" id="PHY91214.1"/>
    </source>
</evidence>
<reference evidence="3" key="1">
    <citation type="submission" date="2015-06" db="EMBL/GenBank/DDBJ databases">
        <authorList>
            <person name="Hoefler B.C."/>
            <person name="Straight P.D."/>
        </authorList>
    </citation>
    <scope>NUCLEOTIDE SEQUENCE [LARGE SCALE GENOMIC DNA]</scope>
    <source>
        <strain evidence="3">73/13</strain>
    </source>
</reference>
<evidence type="ECO:0000313" key="4">
    <source>
        <dbReference type="Proteomes" id="UP000237472"/>
    </source>
</evidence>
<organism evidence="3 4">
    <name type="scientific">Campylobacter vulpis</name>
    <dbReference type="NCBI Taxonomy" id="1655500"/>
    <lineage>
        <taxon>Bacteria</taxon>
        <taxon>Pseudomonadati</taxon>
        <taxon>Campylobacterota</taxon>
        <taxon>Epsilonproteobacteria</taxon>
        <taxon>Campylobacterales</taxon>
        <taxon>Campylobacteraceae</taxon>
        <taxon>Campylobacter</taxon>
    </lineage>
</organism>
<name>A0A2G4R3S5_9BACT</name>
<dbReference type="AlphaFoldDB" id="A0A2G4R3S5"/>
<dbReference type="Pfam" id="PF03886">
    <property type="entry name" value="ABC_trans_aux"/>
    <property type="match status" value="1"/>
</dbReference>
<dbReference type="PROSITE" id="PS51257">
    <property type="entry name" value="PROKAR_LIPOPROTEIN"/>
    <property type="match status" value="1"/>
</dbReference>
<dbReference type="Proteomes" id="UP000237472">
    <property type="component" value="Unassembled WGS sequence"/>
</dbReference>
<evidence type="ECO:0000313" key="2">
    <source>
        <dbReference type="EMBL" id="MBS4241251.1"/>
    </source>
</evidence>
<dbReference type="InterPro" id="IPR005586">
    <property type="entry name" value="ABC_trans_aux"/>
</dbReference>
<evidence type="ECO:0000259" key="1">
    <source>
        <dbReference type="Pfam" id="PF03886"/>
    </source>
</evidence>
<protein>
    <recommendedName>
        <fullName evidence="1">ABC-type transport auxiliary lipoprotein component domain-containing protein</fullName>
    </recommendedName>
</protein>
<reference evidence="4" key="2">
    <citation type="submission" date="2015-06" db="EMBL/GenBank/DDBJ databases">
        <authorList>
            <person name="Parisi A."/>
            <person name="Chiara M."/>
            <person name="Florio D."/>
            <person name="Miccolupo A."/>
            <person name="Manzari C."/>
            <person name="Mion D."/>
            <person name="Caruso M."/>
            <person name="D'erchia A.M."/>
            <person name="Zanoni R."/>
        </authorList>
    </citation>
    <scope>NUCLEOTIDE SEQUENCE [LARGE SCALE GENOMIC DNA]</scope>
    <source>
        <strain evidence="4">73/13</strain>
    </source>
</reference>
<dbReference type="Gene3D" id="3.40.50.10610">
    <property type="entry name" value="ABC-type transport auxiliary lipoprotein component"/>
    <property type="match status" value="1"/>
</dbReference>